<reference evidence="2 3" key="1">
    <citation type="submission" date="2019-04" db="EMBL/GenBank/DDBJ databases">
        <authorList>
            <person name="Li M."/>
            <person name="Gao C."/>
        </authorList>
    </citation>
    <scope>NUCLEOTIDE SEQUENCE [LARGE SCALE GENOMIC DNA]</scope>
    <source>
        <strain evidence="2 3">BGMRC 2031</strain>
    </source>
</reference>
<dbReference type="Proteomes" id="UP000305202">
    <property type="component" value="Unassembled WGS sequence"/>
</dbReference>
<protein>
    <submittedName>
        <fullName evidence="2">Uncharacterized protein</fullName>
    </submittedName>
</protein>
<evidence type="ECO:0000256" key="1">
    <source>
        <dbReference type="SAM" id="MobiDB-lite"/>
    </source>
</evidence>
<sequence>MSDITASTDTAAGVTASTSAAKAESLGYILVVRHPFGDYSRGAEITDPATIEGILSGETACYVIKRAA</sequence>
<evidence type="ECO:0000313" key="3">
    <source>
        <dbReference type="Proteomes" id="UP000305202"/>
    </source>
</evidence>
<accession>A0ABY2SFA4</accession>
<evidence type="ECO:0000313" key="2">
    <source>
        <dbReference type="EMBL" id="TKI03576.1"/>
    </source>
</evidence>
<dbReference type="RefSeq" id="WP_136992316.1">
    <property type="nucleotide sequence ID" value="NZ_SZPQ01000041.1"/>
</dbReference>
<name>A0ABY2SFA4_9HYPH</name>
<proteinExistence type="predicted"/>
<comment type="caution">
    <text evidence="2">The sequence shown here is derived from an EMBL/GenBank/DDBJ whole genome shotgun (WGS) entry which is preliminary data.</text>
</comment>
<feature type="region of interest" description="Disordered" evidence="1">
    <location>
        <begin position="1"/>
        <end position="21"/>
    </location>
</feature>
<gene>
    <name evidence="2" type="ORF">FCN80_21090</name>
</gene>
<organism evidence="2 3">
    <name type="scientific">Martelella alba</name>
    <dbReference type="NCBI Taxonomy" id="2590451"/>
    <lineage>
        <taxon>Bacteria</taxon>
        <taxon>Pseudomonadati</taxon>
        <taxon>Pseudomonadota</taxon>
        <taxon>Alphaproteobacteria</taxon>
        <taxon>Hyphomicrobiales</taxon>
        <taxon>Aurantimonadaceae</taxon>
        <taxon>Martelella</taxon>
    </lineage>
</organism>
<dbReference type="EMBL" id="SZPQ01000041">
    <property type="protein sequence ID" value="TKI03576.1"/>
    <property type="molecule type" value="Genomic_DNA"/>
</dbReference>
<keyword evidence="3" id="KW-1185">Reference proteome</keyword>